<comment type="caution">
    <text evidence="4">The sequence shown here is derived from an EMBL/GenBank/DDBJ whole genome shotgun (WGS) entry which is preliminary data.</text>
</comment>
<proteinExistence type="predicted"/>
<dbReference type="OrthoDB" id="5215637at2759"/>
<feature type="region of interest" description="Disordered" evidence="1">
    <location>
        <begin position="261"/>
        <end position="313"/>
    </location>
</feature>
<evidence type="ECO:0000313" key="4">
    <source>
        <dbReference type="EMBL" id="KAH7119767.1"/>
    </source>
</evidence>
<evidence type="ECO:0000256" key="3">
    <source>
        <dbReference type="SAM" id="SignalP"/>
    </source>
</evidence>
<evidence type="ECO:0000256" key="2">
    <source>
        <dbReference type="SAM" id="Phobius"/>
    </source>
</evidence>
<dbReference type="Proteomes" id="UP000700596">
    <property type="component" value="Unassembled WGS sequence"/>
</dbReference>
<keyword evidence="5" id="KW-1185">Reference proteome</keyword>
<feature type="signal peptide" evidence="3">
    <location>
        <begin position="1"/>
        <end position="34"/>
    </location>
</feature>
<keyword evidence="2" id="KW-0472">Membrane</keyword>
<feature type="compositionally biased region" description="Low complexity" evidence="1">
    <location>
        <begin position="186"/>
        <end position="209"/>
    </location>
</feature>
<keyword evidence="3" id="KW-0732">Signal</keyword>
<keyword evidence="2" id="KW-1133">Transmembrane helix</keyword>
<gene>
    <name evidence="4" type="ORF">B0J11DRAFT_582273</name>
</gene>
<name>A0A9P9DIS6_9PLEO</name>
<dbReference type="CDD" id="cd12087">
    <property type="entry name" value="TM_EGFR-like"/>
    <property type="match status" value="1"/>
</dbReference>
<feature type="region of interest" description="Disordered" evidence="1">
    <location>
        <begin position="186"/>
        <end position="231"/>
    </location>
</feature>
<reference evidence="4" key="1">
    <citation type="journal article" date="2021" name="Nat. Commun.">
        <title>Genetic determinants of endophytism in the Arabidopsis root mycobiome.</title>
        <authorList>
            <person name="Mesny F."/>
            <person name="Miyauchi S."/>
            <person name="Thiergart T."/>
            <person name="Pickel B."/>
            <person name="Atanasova L."/>
            <person name="Karlsson M."/>
            <person name="Huettel B."/>
            <person name="Barry K.W."/>
            <person name="Haridas S."/>
            <person name="Chen C."/>
            <person name="Bauer D."/>
            <person name="Andreopoulos W."/>
            <person name="Pangilinan J."/>
            <person name="LaButti K."/>
            <person name="Riley R."/>
            <person name="Lipzen A."/>
            <person name="Clum A."/>
            <person name="Drula E."/>
            <person name="Henrissat B."/>
            <person name="Kohler A."/>
            <person name="Grigoriev I.V."/>
            <person name="Martin F.M."/>
            <person name="Hacquard S."/>
        </authorList>
    </citation>
    <scope>NUCLEOTIDE SEQUENCE</scope>
    <source>
        <strain evidence="4">MPI-CAGE-CH-0243</strain>
    </source>
</reference>
<evidence type="ECO:0000313" key="5">
    <source>
        <dbReference type="Proteomes" id="UP000700596"/>
    </source>
</evidence>
<sequence length="313" mass="33655">MTPLHSPNQFVFTTTPHLILSLLVLLTLISPIRALCYAPDGLVDPENKWVNPCSTNSSSPLSKICCQTGWDNPPGGDRAFAPTRDECLPNGLCQNRFYSTKKGEEKSNSTEYYRNRCTEKDWKTGACLDVCTSGTGATSVYQMMPCDGTSASETWCCGNTTDCCNNPSATVRLAREFVGRANLTMSSSSALPSSTSPTSAVSTAPSVATQSQGPPPTGSLVPDNPSKETRRNTIIGGVVGSIVGLALLGVGGWIWRRQKNKKAQSAQPAVRHGPALELGSEPKPQELYNEDIYELPPGSTRSEVEGEETRRPH</sequence>
<organism evidence="4 5">
    <name type="scientific">Dendryphion nanum</name>
    <dbReference type="NCBI Taxonomy" id="256645"/>
    <lineage>
        <taxon>Eukaryota</taxon>
        <taxon>Fungi</taxon>
        <taxon>Dikarya</taxon>
        <taxon>Ascomycota</taxon>
        <taxon>Pezizomycotina</taxon>
        <taxon>Dothideomycetes</taxon>
        <taxon>Pleosporomycetidae</taxon>
        <taxon>Pleosporales</taxon>
        <taxon>Torulaceae</taxon>
        <taxon>Dendryphion</taxon>
    </lineage>
</organism>
<feature type="chain" id="PRO_5040128020" evidence="3">
    <location>
        <begin position="35"/>
        <end position="313"/>
    </location>
</feature>
<keyword evidence="2" id="KW-0812">Transmembrane</keyword>
<dbReference type="AlphaFoldDB" id="A0A9P9DIS6"/>
<accession>A0A9P9DIS6</accession>
<evidence type="ECO:0000256" key="1">
    <source>
        <dbReference type="SAM" id="MobiDB-lite"/>
    </source>
</evidence>
<dbReference type="EMBL" id="JAGMWT010000011">
    <property type="protein sequence ID" value="KAH7119767.1"/>
    <property type="molecule type" value="Genomic_DNA"/>
</dbReference>
<protein>
    <submittedName>
        <fullName evidence="4">Uncharacterized protein</fullName>
    </submittedName>
</protein>
<feature type="transmembrane region" description="Helical" evidence="2">
    <location>
        <begin position="234"/>
        <end position="255"/>
    </location>
</feature>
<feature type="compositionally biased region" description="Basic and acidic residues" evidence="1">
    <location>
        <begin position="302"/>
        <end position="313"/>
    </location>
</feature>